<evidence type="ECO:0000313" key="11">
    <source>
        <dbReference type="Proteomes" id="UP000067626"/>
    </source>
</evidence>
<keyword evidence="5" id="KW-0547">Nucleotide-binding</keyword>
<feature type="binding site" evidence="5">
    <location>
        <position position="119"/>
    </location>
    <ligand>
        <name>substrate</name>
    </ligand>
</feature>
<feature type="binding site" evidence="5">
    <location>
        <position position="250"/>
    </location>
    <ligand>
        <name>NAD(+)</name>
        <dbReference type="ChEBI" id="CHEBI:57540"/>
    </ligand>
</feature>
<evidence type="ECO:0000313" key="10">
    <source>
        <dbReference type="EMBL" id="AKT38372.1"/>
    </source>
</evidence>
<dbReference type="STRING" id="52.CMC5_025180"/>
<dbReference type="PIRSF" id="PIRSF000185">
    <property type="entry name" value="Glu_DH"/>
    <property type="match status" value="1"/>
</dbReference>
<name>A0A0K1ECF8_CHOCO</name>
<organism evidence="10 11">
    <name type="scientific">Chondromyces crocatus</name>
    <dbReference type="NCBI Taxonomy" id="52"/>
    <lineage>
        <taxon>Bacteria</taxon>
        <taxon>Pseudomonadati</taxon>
        <taxon>Myxococcota</taxon>
        <taxon>Polyangia</taxon>
        <taxon>Polyangiales</taxon>
        <taxon>Polyangiaceae</taxon>
        <taxon>Chondromyces</taxon>
    </lineage>
</organism>
<keyword evidence="5" id="KW-0520">NAD</keyword>
<dbReference type="PATRIC" id="fig|52.7.peg.2739"/>
<dbReference type="InterPro" id="IPR006097">
    <property type="entry name" value="Glu/Leu/Phe/Val/Trp_DH_dimer"/>
</dbReference>
<evidence type="ECO:0000256" key="8">
    <source>
        <dbReference type="SAM" id="MobiDB-lite"/>
    </source>
</evidence>
<feature type="compositionally biased region" description="Low complexity" evidence="8">
    <location>
        <begin position="15"/>
        <end position="26"/>
    </location>
</feature>
<dbReference type="GO" id="GO:0004352">
    <property type="term" value="F:glutamate dehydrogenase (NAD+) activity"/>
    <property type="evidence" value="ECO:0007669"/>
    <property type="project" value="TreeGrafter"/>
</dbReference>
<dbReference type="KEGG" id="ccro:CMC5_025180"/>
<feature type="binding site" evidence="5">
    <location>
        <position position="95"/>
    </location>
    <ligand>
        <name>substrate</name>
    </ligand>
</feature>
<dbReference type="Gene3D" id="3.40.50.10860">
    <property type="entry name" value="Leucine Dehydrogenase, chain A, domain 1"/>
    <property type="match status" value="1"/>
</dbReference>
<evidence type="ECO:0000256" key="5">
    <source>
        <dbReference type="PIRSR" id="PIRSR000185-2"/>
    </source>
</evidence>
<dbReference type="InterPro" id="IPR006095">
    <property type="entry name" value="Glu/Leu/Phe/Val/Trp_DH"/>
</dbReference>
<dbReference type="SUPFAM" id="SSF51735">
    <property type="entry name" value="NAD(P)-binding Rossmann-fold domains"/>
    <property type="match status" value="1"/>
</dbReference>
<dbReference type="Pfam" id="PF00208">
    <property type="entry name" value="ELFV_dehydrog"/>
    <property type="match status" value="1"/>
</dbReference>
<dbReference type="Pfam" id="PF02812">
    <property type="entry name" value="ELFV_dehydrog_N"/>
    <property type="match status" value="1"/>
</dbReference>
<accession>A0A0K1ECF8</accession>
<dbReference type="InterPro" id="IPR033524">
    <property type="entry name" value="Glu/Leu/Phe/Val_DH_AS"/>
</dbReference>
<keyword evidence="2 3" id="KW-0560">Oxidoreductase</keyword>
<gene>
    <name evidence="10" type="primary">gdhA</name>
    <name evidence="10" type="ORF">CMC5_025180</name>
</gene>
<feature type="domain" description="Glutamate/phenylalanine/leucine/valine/L-tryptophan dehydrogenase C-terminal" evidence="9">
    <location>
        <begin position="212"/>
        <end position="442"/>
    </location>
</feature>
<feature type="binding site" evidence="5">
    <location>
        <position position="219"/>
    </location>
    <ligand>
        <name>NAD(+)</name>
        <dbReference type="ChEBI" id="CHEBI:57540"/>
    </ligand>
</feature>
<evidence type="ECO:0000256" key="2">
    <source>
        <dbReference type="ARBA" id="ARBA00023002"/>
    </source>
</evidence>
<keyword evidence="11" id="KW-1185">Reference proteome</keyword>
<dbReference type="RefSeq" id="WP_082362418.1">
    <property type="nucleotide sequence ID" value="NZ_CP012159.1"/>
</dbReference>
<feature type="site" description="Important for catalysis" evidence="6">
    <location>
        <position position="171"/>
    </location>
</feature>
<evidence type="ECO:0000256" key="1">
    <source>
        <dbReference type="ARBA" id="ARBA00006382"/>
    </source>
</evidence>
<evidence type="ECO:0000256" key="7">
    <source>
        <dbReference type="RuleBase" id="RU004417"/>
    </source>
</evidence>
<dbReference type="Proteomes" id="UP000067626">
    <property type="component" value="Chromosome"/>
</dbReference>
<dbReference type="PRINTS" id="PR00082">
    <property type="entry name" value="GLFDHDRGNASE"/>
</dbReference>
<proteinExistence type="inferred from homology"/>
<dbReference type="InterPro" id="IPR033922">
    <property type="entry name" value="NAD_bind_Glu_DH"/>
</dbReference>
<feature type="binding site" evidence="5">
    <location>
        <position position="378"/>
    </location>
    <ligand>
        <name>substrate</name>
    </ligand>
</feature>
<dbReference type="GO" id="GO:0000166">
    <property type="term" value="F:nucleotide binding"/>
    <property type="evidence" value="ECO:0007669"/>
    <property type="project" value="UniProtKB-KW"/>
</dbReference>
<dbReference type="PROSITE" id="PS00074">
    <property type="entry name" value="GLFV_DEHYDROGENASE"/>
    <property type="match status" value="1"/>
</dbReference>
<dbReference type="GO" id="GO:0006538">
    <property type="term" value="P:L-glutamate catabolic process"/>
    <property type="evidence" value="ECO:0007669"/>
    <property type="project" value="TreeGrafter"/>
</dbReference>
<feature type="region of interest" description="Disordered" evidence="8">
    <location>
        <begin position="1"/>
        <end position="27"/>
    </location>
</feature>
<dbReference type="PANTHER" id="PTHR11606">
    <property type="entry name" value="GLUTAMATE DEHYDROGENASE"/>
    <property type="match status" value="1"/>
</dbReference>
<dbReference type="InterPro" id="IPR014362">
    <property type="entry name" value="Glu_DH"/>
</dbReference>
<dbReference type="SMART" id="SM00839">
    <property type="entry name" value="ELFV_dehydrog"/>
    <property type="match status" value="1"/>
</dbReference>
<evidence type="ECO:0000256" key="6">
    <source>
        <dbReference type="PIRSR" id="PIRSR000185-3"/>
    </source>
</evidence>
<dbReference type="InterPro" id="IPR046346">
    <property type="entry name" value="Aminoacid_DH-like_N_sf"/>
</dbReference>
<dbReference type="SUPFAM" id="SSF53223">
    <property type="entry name" value="Aminoacid dehydrogenase-like, N-terminal domain"/>
    <property type="match status" value="1"/>
</dbReference>
<dbReference type="CDD" id="cd01076">
    <property type="entry name" value="NAD_bind_1_Glu_DH"/>
    <property type="match status" value="1"/>
</dbReference>
<feature type="active site" description="Proton donor" evidence="4">
    <location>
        <position position="131"/>
    </location>
</feature>
<dbReference type="Gene3D" id="3.40.50.720">
    <property type="entry name" value="NAD(P)-binding Rossmann-like Domain"/>
    <property type="match status" value="1"/>
</dbReference>
<protein>
    <recommendedName>
        <fullName evidence="3">Glutamate dehydrogenase</fullName>
    </recommendedName>
</protein>
<comment type="similarity">
    <text evidence="1 3 7">Belongs to the Glu/Leu/Phe/Val dehydrogenases family.</text>
</comment>
<dbReference type="AlphaFoldDB" id="A0A0K1ECF8"/>
<dbReference type="PANTHER" id="PTHR11606:SF13">
    <property type="entry name" value="GLUTAMATE DEHYDROGENASE 1, MITOCHONDRIAL"/>
    <property type="match status" value="1"/>
</dbReference>
<evidence type="ECO:0000256" key="4">
    <source>
        <dbReference type="PIRSR" id="PIRSR000185-1"/>
    </source>
</evidence>
<evidence type="ECO:0000259" key="9">
    <source>
        <dbReference type="SMART" id="SM00839"/>
    </source>
</evidence>
<dbReference type="OrthoDB" id="9803297at2"/>
<dbReference type="InterPro" id="IPR036291">
    <property type="entry name" value="NAD(P)-bd_dom_sf"/>
</dbReference>
<evidence type="ECO:0000256" key="3">
    <source>
        <dbReference type="PIRNR" id="PIRNR000185"/>
    </source>
</evidence>
<dbReference type="InterPro" id="IPR006096">
    <property type="entry name" value="Glu/Leu/Phe/Val/Trp_DH_C"/>
</dbReference>
<dbReference type="EMBL" id="CP012159">
    <property type="protein sequence ID" value="AKT38372.1"/>
    <property type="molecule type" value="Genomic_DNA"/>
</dbReference>
<sequence length="445" mass="48865">MSKAEKSPTVPIPEAKPSSPNAAKPATSKDEFFKNIQGYLDEAARLIDLPPYIHTILQQPKNEIIVNFPVKMDDGTVRLFKGYRIQHNNLLGPYKGGVRYHESVSLDDVKALAAMMTWKCALMNLPLGGGKGGIKFNPNEVSRDELQRITRRFFHALGPNIGPETDIPAPDVGTDAKVMAWAMDTYMNTVGQLMKQAVKGVVTGKPVASGGTYGREKATAQGVVHCITEWADERDFNLGGATMIVQGFGNVGSNTSVILSKLGVSTIAVGDHAGYLYNPEGFNPHKLQDYVKRHRSIAGYPGGKPITREEFFRIKADIFTPAALENQVGVDEARDLQVRLVAEGANGPCTPEGERILLDRGIDILPDVLANSGGVTVSYYEWVQNKRSESWSIEEVDARLEKAMKKAYREVSEVARQKKQSLRIAAYCVALQRIAAAYGEREIFP</sequence>
<reference evidence="10 11" key="1">
    <citation type="submission" date="2015-07" db="EMBL/GenBank/DDBJ databases">
        <title>Genome analysis of myxobacterium Chondromyces crocatus Cm c5 reveals a high potential for natural compound synthesis and the genetic basis for the loss of fruiting body formation.</title>
        <authorList>
            <person name="Zaburannyi N."/>
            <person name="Bunk B."/>
            <person name="Maier J."/>
            <person name="Overmann J."/>
            <person name="Mueller R."/>
        </authorList>
    </citation>
    <scope>NUCLEOTIDE SEQUENCE [LARGE SCALE GENOMIC DNA]</scope>
    <source>
        <strain evidence="10 11">Cm c5</strain>
    </source>
</reference>